<dbReference type="EMBL" id="CP032324">
    <property type="protein sequence ID" value="QCN98919.1"/>
    <property type="molecule type" value="Genomic_DNA"/>
</dbReference>
<evidence type="ECO:0000313" key="2">
    <source>
        <dbReference type="Proteomes" id="UP000298595"/>
    </source>
</evidence>
<geneLocation type="plasmid" evidence="1 2">
    <name>p3</name>
</geneLocation>
<dbReference type="RefSeq" id="WP_137117873.1">
    <property type="nucleotide sequence ID" value="NZ_CP032324.1"/>
</dbReference>
<gene>
    <name evidence="1" type="ORF">D3093_26915</name>
</gene>
<dbReference type="Proteomes" id="UP000298595">
    <property type="component" value="Plasmid p3"/>
</dbReference>
<dbReference type="AlphaFoldDB" id="A0A4D8PVJ0"/>
<proteinExistence type="predicted"/>
<evidence type="ECO:0000313" key="1">
    <source>
        <dbReference type="EMBL" id="QCN98919.1"/>
    </source>
</evidence>
<sequence>MGPGDLGTVTAAAAGVVDDTGTVIEDAGRVAAYVATISGAMTAAQVDAASSAATGAGRPVALWLPAGDTSALREVLDDVTRSVRAEWYVGPTGILTFATRGRPGPGEPSTATLRAGIDFTEAVPMDKVTGIPPRRVRVRWGRNARVMSGSDVLLDVPAEEKAALATEYFEAVTPENPALAAACPVEQEEEENTLLATYAAAQAEGMARLEEGWSPPSQFELPLLRLPTERIGQIVTVIDDTSPLLVSPGRRARVTVVEVDLAGESNRLVVIPEGV</sequence>
<keyword evidence="1" id="KW-0614">Plasmid</keyword>
<dbReference type="KEGG" id="aare:D3093_26915"/>
<name>A0A4D8PVJ0_9PROT</name>
<accession>A0A4D8PVJ0</accession>
<organism evidence="1 2">
    <name type="scientific">Azospirillum argentinense</name>
    <dbReference type="NCBI Taxonomy" id="2970906"/>
    <lineage>
        <taxon>Bacteria</taxon>
        <taxon>Pseudomonadati</taxon>
        <taxon>Pseudomonadota</taxon>
        <taxon>Alphaproteobacteria</taxon>
        <taxon>Rhodospirillales</taxon>
        <taxon>Azospirillaceae</taxon>
        <taxon>Azospirillum</taxon>
    </lineage>
</organism>
<reference evidence="1 2" key="1">
    <citation type="submission" date="2018-09" db="EMBL/GenBank/DDBJ databases">
        <title>Whole genome based analysis of evolution and adaptive divergence in Indian and Brazilian strains of Azospirillum brasilense.</title>
        <authorList>
            <person name="Singh C."/>
            <person name="Tripathi A.K."/>
        </authorList>
    </citation>
    <scope>NUCLEOTIDE SEQUENCE [LARGE SCALE GENOMIC DNA]</scope>
    <source>
        <strain evidence="1 2">MTCC4035</strain>
        <plasmid evidence="1 2">p3</plasmid>
    </source>
</reference>
<protein>
    <submittedName>
        <fullName evidence="1">Uncharacterized protein</fullName>
    </submittedName>
</protein>